<accession>A0A6H5GZH6</accession>
<dbReference type="AlphaFoldDB" id="A0A6H5GZH6"/>
<name>A0A6H5GZH6_9HEMI</name>
<gene>
    <name evidence="1" type="ORF">NTEN_LOCUS14803</name>
</gene>
<proteinExistence type="predicted"/>
<keyword evidence="2" id="KW-1185">Reference proteome</keyword>
<reference evidence="1 2" key="1">
    <citation type="submission" date="2020-02" db="EMBL/GenBank/DDBJ databases">
        <authorList>
            <person name="Ferguson B K."/>
        </authorList>
    </citation>
    <scope>NUCLEOTIDE SEQUENCE [LARGE SCALE GENOMIC DNA]</scope>
</reference>
<evidence type="ECO:0000313" key="1">
    <source>
        <dbReference type="EMBL" id="CAB0009684.1"/>
    </source>
</evidence>
<dbReference type="Proteomes" id="UP000479000">
    <property type="component" value="Unassembled WGS sequence"/>
</dbReference>
<dbReference type="EMBL" id="CADCXU010022029">
    <property type="protein sequence ID" value="CAB0009684.1"/>
    <property type="molecule type" value="Genomic_DNA"/>
</dbReference>
<sequence>QTIVGNVSTEGTTARMLCHSHRGQRVQFTLRSLPDWIVRRTVAIGTKAFIYACREWMAALNNS</sequence>
<organism evidence="1 2">
    <name type="scientific">Nesidiocoris tenuis</name>
    <dbReference type="NCBI Taxonomy" id="355587"/>
    <lineage>
        <taxon>Eukaryota</taxon>
        <taxon>Metazoa</taxon>
        <taxon>Ecdysozoa</taxon>
        <taxon>Arthropoda</taxon>
        <taxon>Hexapoda</taxon>
        <taxon>Insecta</taxon>
        <taxon>Pterygota</taxon>
        <taxon>Neoptera</taxon>
        <taxon>Paraneoptera</taxon>
        <taxon>Hemiptera</taxon>
        <taxon>Heteroptera</taxon>
        <taxon>Panheteroptera</taxon>
        <taxon>Cimicomorpha</taxon>
        <taxon>Miridae</taxon>
        <taxon>Dicyphina</taxon>
        <taxon>Nesidiocoris</taxon>
    </lineage>
</organism>
<evidence type="ECO:0000313" key="2">
    <source>
        <dbReference type="Proteomes" id="UP000479000"/>
    </source>
</evidence>
<feature type="non-terminal residue" evidence="1">
    <location>
        <position position="1"/>
    </location>
</feature>
<protein>
    <submittedName>
        <fullName evidence="1">Uncharacterized protein</fullName>
    </submittedName>
</protein>